<dbReference type="EMBL" id="MUJZ01050619">
    <property type="protein sequence ID" value="OTF73665.1"/>
    <property type="molecule type" value="Genomic_DNA"/>
</dbReference>
<name>A0A1Y3B2W9_EURMA</name>
<keyword evidence="4" id="KW-1185">Reference proteome</keyword>
<evidence type="ECO:0000259" key="2">
    <source>
        <dbReference type="Pfam" id="PF13843"/>
    </source>
</evidence>
<comment type="caution">
    <text evidence="3">The sequence shown here is derived from an EMBL/GenBank/DDBJ whole genome shotgun (WGS) entry which is preliminary data.</text>
</comment>
<gene>
    <name evidence="3" type="ORF">BLA29_003151</name>
</gene>
<evidence type="ECO:0000313" key="4">
    <source>
        <dbReference type="Proteomes" id="UP000194236"/>
    </source>
</evidence>
<evidence type="ECO:0000256" key="1">
    <source>
        <dbReference type="SAM" id="MobiDB-lite"/>
    </source>
</evidence>
<dbReference type="InterPro" id="IPR029526">
    <property type="entry name" value="PGBD"/>
</dbReference>
<proteinExistence type="predicted"/>
<feature type="region of interest" description="Disordered" evidence="1">
    <location>
        <begin position="1"/>
        <end position="30"/>
    </location>
</feature>
<organism evidence="3 4">
    <name type="scientific">Euroglyphus maynei</name>
    <name type="common">Mayne's house dust mite</name>
    <dbReference type="NCBI Taxonomy" id="6958"/>
    <lineage>
        <taxon>Eukaryota</taxon>
        <taxon>Metazoa</taxon>
        <taxon>Ecdysozoa</taxon>
        <taxon>Arthropoda</taxon>
        <taxon>Chelicerata</taxon>
        <taxon>Arachnida</taxon>
        <taxon>Acari</taxon>
        <taxon>Acariformes</taxon>
        <taxon>Sarcoptiformes</taxon>
        <taxon>Astigmata</taxon>
        <taxon>Psoroptidia</taxon>
        <taxon>Analgoidea</taxon>
        <taxon>Pyroglyphidae</taxon>
        <taxon>Pyroglyphinae</taxon>
        <taxon>Euroglyphus</taxon>
    </lineage>
</organism>
<protein>
    <recommendedName>
        <fullName evidence="2">PiggyBac transposable element-derived protein domain-containing protein</fullName>
    </recommendedName>
</protein>
<evidence type="ECO:0000313" key="3">
    <source>
        <dbReference type="EMBL" id="OTF73665.1"/>
    </source>
</evidence>
<sequence length="234" mass="27191">MSSVTKIEKQMEKIYLNDEETEEETEIDSEVEDAVISDIEDDEENSDCEEDNFEDNLKRKFVLGKNGYRWFEDPFVSKTTRIPSKNIIRFESGPKGPARGQTSELELFDLFITKDMIDIIVLYTNKEIENNINHYQSSQRYINPTDNSEIRALFGVLYMAGKSIKKIKNQTWSYFTTKQKAVWTFLISSAIINPQPEKPADGVFDFNSGYWMLPQSIHMSFIKKTEEARIETTS</sequence>
<dbReference type="OrthoDB" id="6770266at2759"/>
<dbReference type="AlphaFoldDB" id="A0A1Y3B2W9"/>
<feature type="compositionally biased region" description="Basic and acidic residues" evidence="1">
    <location>
        <begin position="1"/>
        <end position="16"/>
    </location>
</feature>
<dbReference type="Proteomes" id="UP000194236">
    <property type="component" value="Unassembled WGS sequence"/>
</dbReference>
<feature type="domain" description="PiggyBac transposable element-derived protein" evidence="2">
    <location>
        <begin position="105"/>
        <end position="166"/>
    </location>
</feature>
<reference evidence="3 4" key="1">
    <citation type="submission" date="2017-03" db="EMBL/GenBank/DDBJ databases">
        <title>Genome Survey of Euroglyphus maynei.</title>
        <authorList>
            <person name="Arlian L.G."/>
            <person name="Morgan M.S."/>
            <person name="Rider S.D."/>
        </authorList>
    </citation>
    <scope>NUCLEOTIDE SEQUENCE [LARGE SCALE GENOMIC DNA]</scope>
    <source>
        <strain evidence="3">Arlian Lab</strain>
        <tissue evidence="3">Whole body</tissue>
    </source>
</reference>
<dbReference type="Pfam" id="PF13843">
    <property type="entry name" value="DDE_Tnp_1_7"/>
    <property type="match status" value="1"/>
</dbReference>
<feature type="compositionally biased region" description="Acidic residues" evidence="1">
    <location>
        <begin position="17"/>
        <end position="30"/>
    </location>
</feature>
<accession>A0A1Y3B2W9</accession>